<accession>A0A1H0URC7</accession>
<sequence length="264" mass="27556">MSETAEAVRVTRDAAVTTISINRPHVRNAVDRPTAEALAEAFRAFDADPSASVAVLYGEGGTFCAGADLKAISTGQGNRAAPDGDGPMGISRMRLSKPVIAAINGHAVAGGLELAVWADLRVAGESAVLGVFCRRWGVPLIDGGTVRLPRLIGTSVAMDLILTGRPVDAAEALRIGLVNRVVPDDRVLAEARELAARIAAFPQTCMRQDRLSVLEQEGLDERVALTNEFSHGLVSLAADTLAGATRFAEGAGRHGAFDGPESPL</sequence>
<dbReference type="Proteomes" id="UP000199651">
    <property type="component" value="Unassembled WGS sequence"/>
</dbReference>
<name>A0A1H0URC7_9PSEU</name>
<dbReference type="CDD" id="cd06558">
    <property type="entry name" value="crotonase-like"/>
    <property type="match status" value="1"/>
</dbReference>
<dbReference type="RefSeq" id="WP_091382074.1">
    <property type="nucleotide sequence ID" value="NZ_FNDV01000007.1"/>
</dbReference>
<evidence type="ECO:0000256" key="1">
    <source>
        <dbReference type="ARBA" id="ARBA00005254"/>
    </source>
</evidence>
<dbReference type="SUPFAM" id="SSF52096">
    <property type="entry name" value="ClpP/crotonase"/>
    <property type="match status" value="1"/>
</dbReference>
<dbReference type="Gene3D" id="3.90.226.10">
    <property type="entry name" value="2-enoyl-CoA Hydratase, Chain A, domain 1"/>
    <property type="match status" value="1"/>
</dbReference>
<dbReference type="NCBIfam" id="NF006108">
    <property type="entry name" value="PRK08259.1"/>
    <property type="match status" value="1"/>
</dbReference>
<organism evidence="3 4">
    <name type="scientific">Actinokineospora alba</name>
    <dbReference type="NCBI Taxonomy" id="504798"/>
    <lineage>
        <taxon>Bacteria</taxon>
        <taxon>Bacillati</taxon>
        <taxon>Actinomycetota</taxon>
        <taxon>Actinomycetes</taxon>
        <taxon>Pseudonocardiales</taxon>
        <taxon>Pseudonocardiaceae</taxon>
        <taxon>Actinokineospora</taxon>
    </lineage>
</organism>
<comment type="similarity">
    <text evidence="1 2">Belongs to the enoyl-CoA hydratase/isomerase family.</text>
</comment>
<dbReference type="InterPro" id="IPR001753">
    <property type="entry name" value="Enoyl-CoA_hydra/iso"/>
</dbReference>
<dbReference type="OrthoDB" id="4284283at2"/>
<dbReference type="AlphaFoldDB" id="A0A1H0URC7"/>
<keyword evidence="4" id="KW-1185">Reference proteome</keyword>
<dbReference type="PANTHER" id="PTHR43802:SF1">
    <property type="entry name" value="IP11341P-RELATED"/>
    <property type="match status" value="1"/>
</dbReference>
<dbReference type="PANTHER" id="PTHR43802">
    <property type="entry name" value="ENOYL-COA HYDRATASE"/>
    <property type="match status" value="1"/>
</dbReference>
<dbReference type="Gene3D" id="1.10.287.2460">
    <property type="match status" value="1"/>
</dbReference>
<evidence type="ECO:0000313" key="3">
    <source>
        <dbReference type="EMBL" id="SDP68670.1"/>
    </source>
</evidence>
<dbReference type="InterPro" id="IPR029045">
    <property type="entry name" value="ClpP/crotonase-like_dom_sf"/>
</dbReference>
<dbReference type="GO" id="GO:0003824">
    <property type="term" value="F:catalytic activity"/>
    <property type="evidence" value="ECO:0007669"/>
    <property type="project" value="InterPro"/>
</dbReference>
<dbReference type="EMBL" id="FNJB01000012">
    <property type="protein sequence ID" value="SDP68670.1"/>
    <property type="molecule type" value="Genomic_DNA"/>
</dbReference>
<dbReference type="PROSITE" id="PS00166">
    <property type="entry name" value="ENOYL_COA_HYDRATASE"/>
    <property type="match status" value="1"/>
</dbReference>
<dbReference type="Pfam" id="PF00378">
    <property type="entry name" value="ECH_1"/>
    <property type="match status" value="1"/>
</dbReference>
<gene>
    <name evidence="3" type="ORF">SAMN05192558_11211</name>
</gene>
<dbReference type="InterPro" id="IPR018376">
    <property type="entry name" value="Enoyl-CoA_hyd/isom_CS"/>
</dbReference>
<evidence type="ECO:0000313" key="4">
    <source>
        <dbReference type="Proteomes" id="UP000199651"/>
    </source>
</evidence>
<evidence type="ECO:0000256" key="2">
    <source>
        <dbReference type="RuleBase" id="RU003707"/>
    </source>
</evidence>
<proteinExistence type="inferred from homology"/>
<dbReference type="STRING" id="504798.SAMN05421871_107393"/>
<reference evidence="4" key="1">
    <citation type="submission" date="2016-10" db="EMBL/GenBank/DDBJ databases">
        <authorList>
            <person name="Varghese N."/>
            <person name="Submissions S."/>
        </authorList>
    </citation>
    <scope>NUCLEOTIDE SEQUENCE [LARGE SCALE GENOMIC DNA]</scope>
    <source>
        <strain evidence="4">IBRC-M 10655</strain>
    </source>
</reference>
<protein>
    <submittedName>
        <fullName evidence="3">Enoyl-CoA hydratase</fullName>
    </submittedName>
</protein>